<keyword evidence="3" id="KW-1185">Reference proteome</keyword>
<feature type="signal peptide" evidence="1">
    <location>
        <begin position="1"/>
        <end position="30"/>
    </location>
</feature>
<name>A0A517YCF2_9BACT</name>
<proteinExistence type="predicted"/>
<feature type="chain" id="PRO_5021934648" description="Lectin" evidence="1">
    <location>
        <begin position="31"/>
        <end position="231"/>
    </location>
</feature>
<reference evidence="2 3" key="1">
    <citation type="submission" date="2019-02" db="EMBL/GenBank/DDBJ databases">
        <title>Deep-cultivation of Planctomycetes and their phenomic and genomic characterization uncovers novel biology.</title>
        <authorList>
            <person name="Wiegand S."/>
            <person name="Jogler M."/>
            <person name="Boedeker C."/>
            <person name="Pinto D."/>
            <person name="Vollmers J."/>
            <person name="Rivas-Marin E."/>
            <person name="Kohn T."/>
            <person name="Peeters S.H."/>
            <person name="Heuer A."/>
            <person name="Rast P."/>
            <person name="Oberbeckmann S."/>
            <person name="Bunk B."/>
            <person name="Jeske O."/>
            <person name="Meyerdierks A."/>
            <person name="Storesund J.E."/>
            <person name="Kallscheuer N."/>
            <person name="Luecker S."/>
            <person name="Lage O.M."/>
            <person name="Pohl T."/>
            <person name="Merkel B.J."/>
            <person name="Hornburger P."/>
            <person name="Mueller R.-W."/>
            <person name="Bruemmer F."/>
            <person name="Labrenz M."/>
            <person name="Spormann A.M."/>
            <person name="Op den Camp H."/>
            <person name="Overmann J."/>
            <person name="Amann R."/>
            <person name="Jetten M.S.M."/>
            <person name="Mascher T."/>
            <person name="Medema M.H."/>
            <person name="Devos D.P."/>
            <person name="Kaster A.-K."/>
            <person name="Ovreas L."/>
            <person name="Rohde M."/>
            <person name="Galperin M.Y."/>
            <person name="Jogler C."/>
        </authorList>
    </citation>
    <scope>NUCLEOTIDE SEQUENCE [LARGE SCALE GENOMIC DNA]</scope>
    <source>
        <strain evidence="2 3">ETA_A8</strain>
    </source>
</reference>
<gene>
    <name evidence="2" type="ORF">ETAA8_29990</name>
</gene>
<sequence length="231" mass="26107" precursor="true">MRRMIHSLCWAIGGVVLGLGSLLSTSAVTAADQLPVVYTEDFEKGADNWQPMDPAQWKVKKTDQGQVFSQHEKKTKYKPPHRSPTNIAILKDVVVGDFELKTKVQSTHVDYGHRDACLVFGYQDPSHFYYVHLGKQGDDRANQIFIVNDSARAKISLTTTPGTNWEERWHDVKVVRKVADGTIEIYFDDMNKPVMTAKDKTFAWGQIGVGTFDDTADYDNLELRGVKVEKK</sequence>
<evidence type="ECO:0000313" key="3">
    <source>
        <dbReference type="Proteomes" id="UP000315017"/>
    </source>
</evidence>
<dbReference type="EMBL" id="CP036274">
    <property type="protein sequence ID" value="QDU27908.1"/>
    <property type="molecule type" value="Genomic_DNA"/>
</dbReference>
<dbReference type="AlphaFoldDB" id="A0A517YCF2"/>
<dbReference type="KEGG" id="aagg:ETAA8_29990"/>
<evidence type="ECO:0000313" key="2">
    <source>
        <dbReference type="EMBL" id="QDU27908.1"/>
    </source>
</evidence>
<protein>
    <recommendedName>
        <fullName evidence="4">Lectin</fullName>
    </recommendedName>
</protein>
<dbReference type="Proteomes" id="UP000315017">
    <property type="component" value="Chromosome"/>
</dbReference>
<dbReference type="RefSeq" id="WP_202921834.1">
    <property type="nucleotide sequence ID" value="NZ_CP036274.1"/>
</dbReference>
<accession>A0A517YCF2</accession>
<evidence type="ECO:0008006" key="4">
    <source>
        <dbReference type="Google" id="ProtNLM"/>
    </source>
</evidence>
<dbReference type="Gene3D" id="2.60.120.560">
    <property type="entry name" value="Exo-inulinase, domain 1"/>
    <property type="match status" value="1"/>
</dbReference>
<organism evidence="2 3">
    <name type="scientific">Anatilimnocola aggregata</name>
    <dbReference type="NCBI Taxonomy" id="2528021"/>
    <lineage>
        <taxon>Bacteria</taxon>
        <taxon>Pseudomonadati</taxon>
        <taxon>Planctomycetota</taxon>
        <taxon>Planctomycetia</taxon>
        <taxon>Pirellulales</taxon>
        <taxon>Pirellulaceae</taxon>
        <taxon>Anatilimnocola</taxon>
    </lineage>
</organism>
<evidence type="ECO:0000256" key="1">
    <source>
        <dbReference type="SAM" id="SignalP"/>
    </source>
</evidence>
<keyword evidence="1" id="KW-0732">Signal</keyword>